<keyword evidence="1 6" id="KW-0853">WD repeat</keyword>
<evidence type="ECO:0000256" key="6">
    <source>
        <dbReference type="PROSITE-ProRule" id="PRU00221"/>
    </source>
</evidence>
<dbReference type="GO" id="GO:1904263">
    <property type="term" value="P:positive regulation of TORC1 signaling"/>
    <property type="evidence" value="ECO:0007669"/>
    <property type="project" value="TreeGrafter"/>
</dbReference>
<dbReference type="PROSITE" id="PS50082">
    <property type="entry name" value="WD_REPEATS_2"/>
    <property type="match status" value="1"/>
</dbReference>
<sequence>MYNKDKIMRKLLGKGPVEASPSSSVDHPHGTASTSSLGVNSTTSTSTSAPLAATLRPQGSQDASFDAESPIDCLDQSPDGHSAILAGRHILKIVNVNGASIQPGVDLRAAILAQPTVKNSTVSVSDQLSIKDVKWLKGRGDTTIFTACANGKIFQYDLTRLGGGADGAPMEVIHMREDSRQINTLDINPRSSRMLAGSQDGIVRCFDIMNPVRTHTGHLTFRAIQSFKCNAGGIQCLQWSPNIEGAFYFACGTEQGVVLKWDIRKSTAPVLRISAHDTACTSLAWHADGDHLVSGGWDKKCHVWDVSATAEKRQKPKCTIATPAAVADLAWRPATWSATAQGRRAAQLAVTYDESSRQGHNVCHIWDLARPTMPFKKVYNFDRPPSALLWHDQDLLWTVGRDGLFNQFDIAYAPRMVDQIPTSVVAFSSRGEAMALLDERPVVRRPHRSVVPPDMLPPSYNSSPSTPMLASSRSDSEDEVAGSFLGAHRVRPKHRRATTTTSRSAQTLSTTPPGGPDSPSLALDQSLKVTGLYRSQQAMTVGRLLGAAKVPVYEYLSTHYLETLRDILPYKQGAPSLQERALFIMHRYAKSAETIGLFRLAQVWRLLAHAMKLVFIRRAQYHLDRRSGELDRSEKAKRKLLKSPSALKAFDADRPASLQPDDARMSGSNHSAGIDKARMLRSLLAEEFESTSNVPTPVARPADSIDVPADFDLSQSGHRFEYGKKLTPVQEGQSFTLPPPLQRRPSPRKRLDSEPISTFSNDSDAYASTDGYDFYDTETISKAIDVPVSSEHGSSTVDSESPNSSRRVISRHDSDESFGQMFSISSNSRQTTQLTGSSASSVRRRPLRTNAQAQAQLARSASTGEYESRIRGAKIQDHETPELPHTVSAPSDVEQMATTQSTEEDFLMPTQTTMDSVDSQKGEMHPRPDIFPRDTPQTVSIGVSPYNSFEFKYDDPEQPEETDYLPWSDDPPYPHPIAWEEEKPYFPPNPLDPSKIVSWALRFETHSSALNASAMIMLLRPLLRDDAVIDPFLAAATIKQHHRRLMGMKLFTQAAMLRNLSVKGWPGEPLLEWGDDYPAMLRAAQHNNTVAMKCSTCHKPREIDRRKYDKQPNPVWQCERCAAVMAPCAVCLHRDNAEPAAAIEISPDSVRAADADDEALMSLWWYCPGCAHGGHASCLQGWHAETASEDSNSSVDGLSQPGLLSDGCCPLDGCGHACLPGKYRAETTVARTEEIGRAVREVNRRAVGNGRDGLGGVASPRFQVGRYSTGALSDMDGRGAGKVSREGSVYGDSNDIPQSRAVESARESLAAGGGLRHVSSASHLGGDRGGILSSSPGKDGFGVDGNRERERRRSVRFGASTVVEDSTAAKRK</sequence>
<evidence type="ECO:0000256" key="3">
    <source>
        <dbReference type="ARBA" id="ARBA00022737"/>
    </source>
</evidence>
<gene>
    <name evidence="8" type="primary">RTC1</name>
    <name evidence="8" type="ORF">N0V93_002049</name>
</gene>
<name>A0A9W8Z735_9PEZI</name>
<feature type="region of interest" description="Disordered" evidence="7">
    <location>
        <begin position="691"/>
        <end position="710"/>
    </location>
</feature>
<feature type="region of interest" description="Disordered" evidence="7">
    <location>
        <begin position="1269"/>
        <end position="1296"/>
    </location>
</feature>
<evidence type="ECO:0000256" key="7">
    <source>
        <dbReference type="SAM" id="MobiDB-lite"/>
    </source>
</evidence>
<dbReference type="GO" id="GO:0005829">
    <property type="term" value="C:cytosol"/>
    <property type="evidence" value="ECO:0007669"/>
    <property type="project" value="TreeGrafter"/>
</dbReference>
<keyword evidence="2" id="KW-0479">Metal-binding</keyword>
<feature type="compositionally biased region" description="Basic and acidic residues" evidence="7">
    <location>
        <begin position="1275"/>
        <end position="1285"/>
    </location>
</feature>
<dbReference type="EMBL" id="JAPEVB010000001">
    <property type="protein sequence ID" value="KAJ4397812.1"/>
    <property type="molecule type" value="Genomic_DNA"/>
</dbReference>
<dbReference type="OrthoDB" id="60955at2759"/>
<dbReference type="GO" id="GO:0061700">
    <property type="term" value="C:GATOR2 complex"/>
    <property type="evidence" value="ECO:0007669"/>
    <property type="project" value="TreeGrafter"/>
</dbReference>
<evidence type="ECO:0000256" key="4">
    <source>
        <dbReference type="ARBA" id="ARBA00022771"/>
    </source>
</evidence>
<feature type="compositionally biased region" description="Basic and acidic residues" evidence="7">
    <location>
        <begin position="918"/>
        <end position="932"/>
    </location>
</feature>
<dbReference type="InterPro" id="IPR019775">
    <property type="entry name" value="WD40_repeat_CS"/>
</dbReference>
<dbReference type="SMART" id="SM00320">
    <property type="entry name" value="WD40"/>
    <property type="match status" value="5"/>
</dbReference>
<evidence type="ECO:0000313" key="8">
    <source>
        <dbReference type="EMBL" id="KAJ4397812.1"/>
    </source>
</evidence>
<feature type="region of interest" description="Disordered" evidence="7">
    <location>
        <begin position="727"/>
        <end position="768"/>
    </location>
</feature>
<keyword evidence="5" id="KW-0862">Zinc</keyword>
<feature type="region of interest" description="Disordered" evidence="7">
    <location>
        <begin position="1319"/>
        <end position="1353"/>
    </location>
</feature>
<dbReference type="InterPro" id="IPR037590">
    <property type="entry name" value="WDR24"/>
</dbReference>
<dbReference type="Gene3D" id="2.130.10.10">
    <property type="entry name" value="YVTN repeat-like/Quinoprotein amine dehydrogenase"/>
    <property type="match status" value="2"/>
</dbReference>
<evidence type="ECO:0000256" key="2">
    <source>
        <dbReference type="ARBA" id="ARBA00022723"/>
    </source>
</evidence>
<dbReference type="InterPro" id="IPR001680">
    <property type="entry name" value="WD40_rpt"/>
</dbReference>
<feature type="compositionally biased region" description="Polar residues" evidence="7">
    <location>
        <begin position="459"/>
        <end position="473"/>
    </location>
</feature>
<proteinExistence type="predicted"/>
<feature type="region of interest" description="Disordered" evidence="7">
    <location>
        <begin position="1"/>
        <end position="49"/>
    </location>
</feature>
<dbReference type="GO" id="GO:0008270">
    <property type="term" value="F:zinc ion binding"/>
    <property type="evidence" value="ECO:0007669"/>
    <property type="project" value="UniProtKB-KW"/>
</dbReference>
<evidence type="ECO:0000313" key="9">
    <source>
        <dbReference type="Proteomes" id="UP001140453"/>
    </source>
</evidence>
<organism evidence="8 9">
    <name type="scientific">Gnomoniopsis smithogilvyi</name>
    <dbReference type="NCBI Taxonomy" id="1191159"/>
    <lineage>
        <taxon>Eukaryota</taxon>
        <taxon>Fungi</taxon>
        <taxon>Dikarya</taxon>
        <taxon>Ascomycota</taxon>
        <taxon>Pezizomycotina</taxon>
        <taxon>Sordariomycetes</taxon>
        <taxon>Sordariomycetidae</taxon>
        <taxon>Diaporthales</taxon>
        <taxon>Gnomoniaceae</taxon>
        <taxon>Gnomoniopsis</taxon>
    </lineage>
</organism>
<accession>A0A9W8Z735</accession>
<dbReference type="GO" id="GO:0016239">
    <property type="term" value="P:positive regulation of macroautophagy"/>
    <property type="evidence" value="ECO:0007669"/>
    <property type="project" value="TreeGrafter"/>
</dbReference>
<dbReference type="PROSITE" id="PS00678">
    <property type="entry name" value="WD_REPEATS_1"/>
    <property type="match status" value="1"/>
</dbReference>
<dbReference type="PANTHER" id="PTHR46200:SF1">
    <property type="entry name" value="GATOR COMPLEX PROTEIN WDR24"/>
    <property type="match status" value="1"/>
</dbReference>
<comment type="caution">
    <text evidence="8">The sequence shown here is derived from an EMBL/GenBank/DDBJ whole genome shotgun (WGS) entry which is preliminary data.</text>
</comment>
<keyword evidence="9" id="KW-1185">Reference proteome</keyword>
<evidence type="ECO:0000256" key="5">
    <source>
        <dbReference type="ARBA" id="ARBA00022833"/>
    </source>
</evidence>
<evidence type="ECO:0000256" key="1">
    <source>
        <dbReference type="ARBA" id="ARBA00022574"/>
    </source>
</evidence>
<feature type="region of interest" description="Disordered" evidence="7">
    <location>
        <begin position="446"/>
        <end position="522"/>
    </location>
</feature>
<feature type="compositionally biased region" description="Basic residues" evidence="7">
    <location>
        <begin position="488"/>
        <end position="497"/>
    </location>
</feature>
<dbReference type="InterPro" id="IPR015943">
    <property type="entry name" value="WD40/YVTN_repeat-like_dom_sf"/>
</dbReference>
<keyword evidence="3" id="KW-0677">Repeat</keyword>
<feature type="compositionally biased region" description="Polar residues" evidence="7">
    <location>
        <begin position="791"/>
        <end position="807"/>
    </location>
</feature>
<feature type="compositionally biased region" description="Basic and acidic residues" evidence="7">
    <location>
        <begin position="866"/>
        <end position="882"/>
    </location>
</feature>
<feature type="compositionally biased region" description="Low complexity" evidence="7">
    <location>
        <begin position="498"/>
        <end position="521"/>
    </location>
</feature>
<keyword evidence="4" id="KW-0863">Zinc-finger</keyword>
<dbReference type="InterPro" id="IPR036322">
    <property type="entry name" value="WD40_repeat_dom_sf"/>
</dbReference>
<dbReference type="PANTHER" id="PTHR46200">
    <property type="entry name" value="GATOR COMPLEX PROTEIN WDR24"/>
    <property type="match status" value="1"/>
</dbReference>
<dbReference type="SUPFAM" id="SSF50978">
    <property type="entry name" value="WD40 repeat-like"/>
    <property type="match status" value="1"/>
</dbReference>
<feature type="compositionally biased region" description="Low complexity" evidence="7">
    <location>
        <begin position="33"/>
        <end position="49"/>
    </location>
</feature>
<reference evidence="8" key="1">
    <citation type="submission" date="2022-10" db="EMBL/GenBank/DDBJ databases">
        <title>Tapping the CABI collections for fungal endophytes: first genome assemblies for Collariella, Neodidymelliopsis, Ascochyta clinopodiicola, Didymella pomorum, Didymosphaeria variabile, Neocosmospora piperis and Neocucurbitaria cava.</title>
        <authorList>
            <person name="Hill R."/>
        </authorList>
    </citation>
    <scope>NUCLEOTIDE SEQUENCE</scope>
    <source>
        <strain evidence="8">IMI 355082</strain>
    </source>
</reference>
<protein>
    <submittedName>
        <fullName evidence="8">SEA (Seh1-associated) complex subunit</fullName>
    </submittedName>
</protein>
<feature type="region of interest" description="Disordered" evidence="7">
    <location>
        <begin position="651"/>
        <end position="671"/>
    </location>
</feature>
<dbReference type="Pfam" id="PF00400">
    <property type="entry name" value="WD40"/>
    <property type="match status" value="2"/>
</dbReference>
<feature type="repeat" description="WD" evidence="6">
    <location>
        <begin position="273"/>
        <end position="314"/>
    </location>
</feature>
<dbReference type="PROSITE" id="PS50294">
    <property type="entry name" value="WD_REPEATS_REGION"/>
    <property type="match status" value="1"/>
</dbReference>
<feature type="compositionally biased region" description="Polar residues" evidence="7">
    <location>
        <begin position="820"/>
        <end position="841"/>
    </location>
</feature>
<feature type="region of interest" description="Disordered" evidence="7">
    <location>
        <begin position="785"/>
        <end position="939"/>
    </location>
</feature>
<dbReference type="GO" id="GO:0005774">
    <property type="term" value="C:vacuolar membrane"/>
    <property type="evidence" value="ECO:0007669"/>
    <property type="project" value="TreeGrafter"/>
</dbReference>
<dbReference type="Proteomes" id="UP001140453">
    <property type="component" value="Unassembled WGS sequence"/>
</dbReference>